<accession>A0A1L9BGW8</accession>
<dbReference type="OrthoDB" id="341967at2"/>
<dbReference type="GO" id="GO:0004016">
    <property type="term" value="F:adenylate cyclase activity"/>
    <property type="evidence" value="ECO:0007669"/>
    <property type="project" value="UniProtKB-ARBA"/>
</dbReference>
<dbReference type="RefSeq" id="WP_071898156.1">
    <property type="nucleotide sequence ID" value="NZ_MPIN01000002.1"/>
</dbReference>
<dbReference type="InterPro" id="IPR001054">
    <property type="entry name" value="A/G_cyclase"/>
</dbReference>
<evidence type="ECO:0000256" key="2">
    <source>
        <dbReference type="ARBA" id="ARBA00022840"/>
    </source>
</evidence>
<dbReference type="Gene3D" id="3.30.70.1230">
    <property type="entry name" value="Nucleotide cyclase"/>
    <property type="match status" value="2"/>
</dbReference>
<feature type="domain" description="Guanylate cyclase" evidence="3">
    <location>
        <begin position="37"/>
        <end position="175"/>
    </location>
</feature>
<dbReference type="PANTHER" id="PTHR16305">
    <property type="entry name" value="TESTICULAR SOLUBLE ADENYLYL CYCLASE"/>
    <property type="match status" value="1"/>
</dbReference>
<dbReference type="SUPFAM" id="SSF52540">
    <property type="entry name" value="P-loop containing nucleoside triphosphate hydrolases"/>
    <property type="match status" value="1"/>
</dbReference>
<dbReference type="Gene3D" id="3.40.50.300">
    <property type="entry name" value="P-loop containing nucleotide triphosphate hydrolases"/>
    <property type="match status" value="1"/>
</dbReference>
<protein>
    <recommendedName>
        <fullName evidence="3">Guanylate cyclase domain-containing protein</fullName>
    </recommendedName>
</protein>
<dbReference type="InterPro" id="IPR041664">
    <property type="entry name" value="AAA_16"/>
</dbReference>
<gene>
    <name evidence="4" type="ORF">BON30_11665</name>
</gene>
<keyword evidence="2" id="KW-0067">ATP-binding</keyword>
<dbReference type="PROSITE" id="PS50125">
    <property type="entry name" value="GUANYLATE_CYCLASE_2"/>
    <property type="match status" value="2"/>
</dbReference>
<dbReference type="InterPro" id="IPR027417">
    <property type="entry name" value="P-loop_NTPase"/>
</dbReference>
<keyword evidence="1" id="KW-0547">Nucleotide-binding</keyword>
<dbReference type="Proteomes" id="UP000182229">
    <property type="component" value="Unassembled WGS sequence"/>
</dbReference>
<dbReference type="SUPFAM" id="SSF55073">
    <property type="entry name" value="Nucleotide cyclase"/>
    <property type="match status" value="2"/>
</dbReference>
<evidence type="ECO:0000313" key="4">
    <source>
        <dbReference type="EMBL" id="OJH41503.1"/>
    </source>
</evidence>
<dbReference type="Pfam" id="PF00211">
    <property type="entry name" value="Guanylate_cyc"/>
    <property type="match status" value="1"/>
</dbReference>
<feature type="domain" description="Guanylate cyclase" evidence="3">
    <location>
        <begin position="309"/>
        <end position="384"/>
    </location>
</feature>
<dbReference type="SUPFAM" id="SSF48452">
    <property type="entry name" value="TPR-like"/>
    <property type="match status" value="1"/>
</dbReference>
<dbReference type="InterPro" id="IPR019734">
    <property type="entry name" value="TPR_rpt"/>
</dbReference>
<sequence length="1346" mass="149607">MTMSPELAAHLPEWLRRRMSARPPAPLAPETHPLPCALLFADISGFTPLMERLSQRGLQGVEELSRTMNGYFDRLVNALTAEGGEVARFAGDAAIVLWPARDGSRQALADATRRAAQCGLRLQEELHAYPVSEGLTLSLRLGLGTGEMHTLIVGGDDRWEYLVLGAPMQQAATAQQAAIPGELVASRSAWEHLEGHFAGVVRSSGNVRLLSCRAALPPRAALRAELPPETEAALLPFVSRTLRALFEVPHSAWRAELRRVSVLFLELHELAEPLSPALLARWQAVTLELQKAVYAFGGSINQLLADDKGTVLLAAWGLPTSSHEDNAVRAVRAALQAQTALKALGLSASVGITTGHVFCGDRGGVSRREYALAGHVVNLAARLMQAARGELLCDETTAHEAGPRIGFEPLRPLRMKGVVKPVPALRPVMQQRRPERLATITGRKKERTQLEEALRQLPSHRGGAVVLEGEAGMGKSSLVRYLHTRARERGLRVFQTEADAVENTTLYYAWRGIFADLLECAQAMSASARRDTVLTRLAGDERLLALAPLLNPVLRLDLPDTELTAQFQDEARADRTQGLLLELLARELGRNPTVFILEDAHWFDSASWELTRRVLREHPEHLVLLSTRPLLDSAAAHLKAITRSPSARYLRLQPMPAEDISQLICSRLGATRLSAPLAAFIHEKAEGHPFFSEELAYVLRDKELLVTEAGECRFSARATASGPISLPSTLEGLITSRIDRLSPTEQLTLKAASVIGRVFHYGTLRDIHPIDDAKPSLGAQLEQLGRLDLTALHQLLPDDTSYLFKHVITQQVTYNLLLFEQRRQLHEAVARWYERTFAEDLSPYYALLAHHWLNADVKAKAIDMLEKAGEQAFQANACHEALGFFSKALELDEQSGHPVEPLRRARWERQLGTVQSHLGHLREAQDTLGQSLTRLGFSSTTARGFRMDVLREVLRQLLHLLLPPRLRLGHARDESRLLEAALICLELSTLSYWSGEEQRLGYFMLRSINLAERVPPSGVLARAYASLVLALGHLGMHRIARRYQRSASTLLSRLKSVQDRAHVQRAIAAYLLSTGQFSRAETTLESCLSDFRQLGDMRLAEEEMFEIFNLCFLQGRLDSALALAHELLALARRREDRQTENWALVGLSRMLLKFGREREVLDLLKGHETPQDMLGGIPLLAVLALARLRVGRLAEAREAAEEGVALLSRHSSNAINAEAYTNIVTVLTTLWTQAQEGAPERAHFERLAKRVCDRVSKMGQVFHLAAPAAHLCQGKYQLARSRRRAARKAFEKALRLARKLGMPFEQMEAHDELYLLGEADRTWHLEQARRLQPAPPAETTRKGWVA</sequence>
<dbReference type="PANTHER" id="PTHR16305:SF28">
    <property type="entry name" value="GUANYLATE CYCLASE DOMAIN-CONTAINING PROTEIN"/>
    <property type="match status" value="1"/>
</dbReference>
<reference evidence="4 5" key="2">
    <citation type="submission" date="2016-12" db="EMBL/GenBank/DDBJ databases">
        <title>Draft Genome Sequence of Cystobacter ferrugineus Strain Cbfe23.</title>
        <authorList>
            <person name="Akbar S."/>
            <person name="Dowd S.E."/>
            <person name="Stevens D.C."/>
        </authorList>
    </citation>
    <scope>NUCLEOTIDE SEQUENCE [LARGE SCALE GENOMIC DNA]</scope>
    <source>
        <strain evidence="4 5">Cbfe23</strain>
    </source>
</reference>
<organism evidence="4 5">
    <name type="scientific">Cystobacter ferrugineus</name>
    <dbReference type="NCBI Taxonomy" id="83449"/>
    <lineage>
        <taxon>Bacteria</taxon>
        <taxon>Pseudomonadati</taxon>
        <taxon>Myxococcota</taxon>
        <taxon>Myxococcia</taxon>
        <taxon>Myxococcales</taxon>
        <taxon>Cystobacterineae</taxon>
        <taxon>Archangiaceae</taxon>
        <taxon>Cystobacter</taxon>
    </lineage>
</organism>
<dbReference type="Pfam" id="PF13191">
    <property type="entry name" value="AAA_16"/>
    <property type="match status" value="1"/>
</dbReference>
<dbReference type="SMART" id="SM00028">
    <property type="entry name" value="TPR"/>
    <property type="match status" value="3"/>
</dbReference>
<evidence type="ECO:0000259" key="3">
    <source>
        <dbReference type="PROSITE" id="PS50125"/>
    </source>
</evidence>
<dbReference type="InterPro" id="IPR029787">
    <property type="entry name" value="Nucleotide_cyclase"/>
</dbReference>
<dbReference type="STRING" id="83449.BON30_11665"/>
<dbReference type="CDD" id="cd07302">
    <property type="entry name" value="CHD"/>
    <property type="match status" value="2"/>
</dbReference>
<proteinExistence type="predicted"/>
<dbReference type="GO" id="GO:0005524">
    <property type="term" value="F:ATP binding"/>
    <property type="evidence" value="ECO:0007669"/>
    <property type="project" value="UniProtKB-KW"/>
</dbReference>
<dbReference type="Gene3D" id="1.25.40.10">
    <property type="entry name" value="Tetratricopeptide repeat domain"/>
    <property type="match status" value="1"/>
</dbReference>
<dbReference type="SMART" id="SM00044">
    <property type="entry name" value="CYCc"/>
    <property type="match status" value="1"/>
</dbReference>
<keyword evidence="5" id="KW-1185">Reference proteome</keyword>
<comment type="caution">
    <text evidence="4">The sequence shown here is derived from an EMBL/GenBank/DDBJ whole genome shotgun (WGS) entry which is preliminary data.</text>
</comment>
<dbReference type="GO" id="GO:0035556">
    <property type="term" value="P:intracellular signal transduction"/>
    <property type="evidence" value="ECO:0007669"/>
    <property type="project" value="InterPro"/>
</dbReference>
<dbReference type="EMBL" id="MPIN01000002">
    <property type="protein sequence ID" value="OJH41503.1"/>
    <property type="molecule type" value="Genomic_DNA"/>
</dbReference>
<name>A0A1L9BGW8_9BACT</name>
<dbReference type="InterPro" id="IPR011990">
    <property type="entry name" value="TPR-like_helical_dom_sf"/>
</dbReference>
<dbReference type="GO" id="GO:0009190">
    <property type="term" value="P:cyclic nucleotide biosynthetic process"/>
    <property type="evidence" value="ECO:0007669"/>
    <property type="project" value="InterPro"/>
</dbReference>
<reference evidence="5" key="1">
    <citation type="submission" date="2016-11" db="EMBL/GenBank/DDBJ databases">
        <authorList>
            <person name="Shukria A."/>
            <person name="Stevens D.C."/>
        </authorList>
    </citation>
    <scope>NUCLEOTIDE SEQUENCE [LARGE SCALE GENOMIC DNA]</scope>
    <source>
        <strain evidence="5">Cbfe23</strain>
    </source>
</reference>
<dbReference type="GO" id="GO:0005737">
    <property type="term" value="C:cytoplasm"/>
    <property type="evidence" value="ECO:0007669"/>
    <property type="project" value="TreeGrafter"/>
</dbReference>
<evidence type="ECO:0000313" key="5">
    <source>
        <dbReference type="Proteomes" id="UP000182229"/>
    </source>
</evidence>
<evidence type="ECO:0000256" key="1">
    <source>
        <dbReference type="ARBA" id="ARBA00022741"/>
    </source>
</evidence>